<accession>A0ABX5M2D9</accession>
<organism evidence="1 2">
    <name type="scientific">Pokkaliibacter plantistimulans</name>
    <dbReference type="NCBI Taxonomy" id="1635171"/>
    <lineage>
        <taxon>Bacteria</taxon>
        <taxon>Pseudomonadati</taxon>
        <taxon>Pseudomonadota</taxon>
        <taxon>Gammaproteobacteria</taxon>
        <taxon>Oceanospirillales</taxon>
        <taxon>Balneatrichaceae</taxon>
        <taxon>Pokkaliibacter</taxon>
    </lineage>
</organism>
<proteinExistence type="predicted"/>
<evidence type="ECO:0000313" key="1">
    <source>
        <dbReference type="EMBL" id="PXF32120.1"/>
    </source>
</evidence>
<dbReference type="EMBL" id="LAPT01000024">
    <property type="protein sequence ID" value="PXF32120.1"/>
    <property type="molecule type" value="Genomic_DNA"/>
</dbReference>
<comment type="caution">
    <text evidence="1">The sequence shown here is derived from an EMBL/GenBank/DDBJ whole genome shotgun (WGS) entry which is preliminary data.</text>
</comment>
<keyword evidence="2" id="KW-1185">Reference proteome</keyword>
<protein>
    <submittedName>
        <fullName evidence="1">Uncharacterized protein</fullName>
    </submittedName>
</protein>
<dbReference type="Proteomes" id="UP000248090">
    <property type="component" value="Unassembled WGS sequence"/>
</dbReference>
<name>A0ABX5M2D9_9GAMM</name>
<gene>
    <name evidence="1" type="ORF">WH50_06260</name>
</gene>
<reference evidence="1 2" key="1">
    <citation type="submission" date="2015-03" db="EMBL/GenBank/DDBJ databases">
        <authorList>
            <person name="Krishnan R."/>
            <person name="Midha S."/>
            <person name="Patil P.B."/>
            <person name="Rameshkumar N."/>
        </authorList>
    </citation>
    <scope>NUCLEOTIDE SEQUENCE [LARGE SCALE GENOMIC DNA]</scope>
    <source>
        <strain evidence="1 2">L1E11</strain>
    </source>
</reference>
<evidence type="ECO:0000313" key="2">
    <source>
        <dbReference type="Proteomes" id="UP000248090"/>
    </source>
</evidence>
<sequence length="61" mass="6741">MIGAACVEMCLSIFSTDNGQKDKHPSKDFFAGASEKTEKIQQVECQLAISLINKTKLRSHI</sequence>